<dbReference type="EMBL" id="BK016035">
    <property type="protein sequence ID" value="DAF90703.1"/>
    <property type="molecule type" value="Genomic_DNA"/>
</dbReference>
<proteinExistence type="predicted"/>
<reference evidence="1" key="1">
    <citation type="journal article" date="2021" name="Proc. Natl. Acad. Sci. U.S.A.">
        <title>A Catalog of Tens of Thousands of Viruses from Human Metagenomes Reveals Hidden Associations with Chronic Diseases.</title>
        <authorList>
            <person name="Tisza M.J."/>
            <person name="Buck C.B."/>
        </authorList>
    </citation>
    <scope>NUCLEOTIDE SEQUENCE</scope>
    <source>
        <strain evidence="1">Ctdxt3</strain>
    </source>
</reference>
<name>A0A8S5U8B1_9CAUD</name>
<accession>A0A8S5U8B1</accession>
<protein>
    <submittedName>
        <fullName evidence="1">Uncharacterized protein</fullName>
    </submittedName>
</protein>
<sequence length="49" mass="5563">MRFQVPLLNEKDPRLIGGLSLADGWFDARRRHRCPQPGGSRASFILTEP</sequence>
<organism evidence="1">
    <name type="scientific">Podoviridae sp. ctdxt3</name>
    <dbReference type="NCBI Taxonomy" id="2825263"/>
    <lineage>
        <taxon>Viruses</taxon>
        <taxon>Duplodnaviria</taxon>
        <taxon>Heunggongvirae</taxon>
        <taxon>Uroviricota</taxon>
        <taxon>Caudoviricetes</taxon>
    </lineage>
</organism>
<evidence type="ECO:0000313" key="1">
    <source>
        <dbReference type="EMBL" id="DAF90703.1"/>
    </source>
</evidence>